<dbReference type="Gene3D" id="3.10.580.10">
    <property type="entry name" value="CBS-domain"/>
    <property type="match status" value="1"/>
</dbReference>
<evidence type="ECO:0000313" key="5">
    <source>
        <dbReference type="Proteomes" id="UP000017819"/>
    </source>
</evidence>
<keyword evidence="1" id="KW-0129">CBS domain</keyword>
<keyword evidence="2" id="KW-0472">Membrane</keyword>
<evidence type="ECO:0000256" key="1">
    <source>
        <dbReference type="PROSITE-ProRule" id="PRU00703"/>
    </source>
</evidence>
<feature type="domain" description="CBS" evidence="3">
    <location>
        <begin position="327"/>
        <end position="383"/>
    </location>
</feature>
<keyword evidence="2" id="KW-1133">Transmembrane helix</keyword>
<dbReference type="STRING" id="631454.N177_2872"/>
<evidence type="ECO:0000256" key="2">
    <source>
        <dbReference type="SAM" id="Phobius"/>
    </source>
</evidence>
<dbReference type="EMBL" id="AWXZ01000037">
    <property type="protein sequence ID" value="ESR23927.1"/>
    <property type="molecule type" value="Genomic_DNA"/>
</dbReference>
<feature type="transmembrane region" description="Helical" evidence="2">
    <location>
        <begin position="140"/>
        <end position="163"/>
    </location>
</feature>
<dbReference type="InterPro" id="IPR058581">
    <property type="entry name" value="TM_HPP"/>
</dbReference>
<gene>
    <name evidence="4" type="ORF">N177_2872</name>
</gene>
<dbReference type="Proteomes" id="UP000017819">
    <property type="component" value="Unassembled WGS sequence"/>
</dbReference>
<reference evidence="4 5" key="1">
    <citation type="journal article" date="2014" name="Genome Announc.">
        <title>Draft Genome Sequence of Lutibaculum baratangense Strain AMV1T, Isolated from a Mud Volcano in Andamans, India.</title>
        <authorList>
            <person name="Singh A."/>
            <person name="Sreenivas A."/>
            <person name="Sathyanarayana Reddy G."/>
            <person name="Pinnaka A.K."/>
            <person name="Shivaji S."/>
        </authorList>
    </citation>
    <scope>NUCLEOTIDE SEQUENCE [LARGE SCALE GENOMIC DNA]</scope>
    <source>
        <strain evidence="4 5">AMV1</strain>
    </source>
</reference>
<keyword evidence="5" id="KW-1185">Reference proteome</keyword>
<dbReference type="SMART" id="SM00116">
    <property type="entry name" value="CBS"/>
    <property type="match status" value="2"/>
</dbReference>
<dbReference type="CDD" id="cd04600">
    <property type="entry name" value="CBS_pair_HPP_assoc"/>
    <property type="match status" value="1"/>
</dbReference>
<dbReference type="PROSITE" id="PS51371">
    <property type="entry name" value="CBS"/>
    <property type="match status" value="2"/>
</dbReference>
<accession>V4QW36</accession>
<sequence length="391" mass="40863">MLSQLIRRLKPNLGPVSHAEQLRAAAGALAGILATALVTRLVLGPGTEVPLLVAPMGASAVLLFAAPSSPLAQPWSVVGGNVSAALVGITCRMWIADPFLAASAAVGLAIALMFALRCLHPPGGAVAIVTALTAPSVPELGYAFALAPVGLNSLVLLAAAVAYNNLTGRPYPHRRLADAQARPGLSNPPPSERVGFTLDDLDAVLRRHDEIIDVDRDDLAAILHETEFRAYRRRAGALTCADIMSRKVASVTPEDTLQDAWRLLKAHRIKALPVTDGRGHLQGIVTQNDFLDMVGSGLGAPALGKARRLEQGIFRGFSSRILVDAIMTRPARAARLDTTIAELVPLMADAGVHHLPVVDEDGRLAGIITQSDLVAALFFGGVEAGAAGQAA</sequence>
<feature type="transmembrane region" description="Helical" evidence="2">
    <location>
        <begin position="101"/>
        <end position="119"/>
    </location>
</feature>
<organism evidence="4 5">
    <name type="scientific">Lutibaculum baratangense AMV1</name>
    <dbReference type="NCBI Taxonomy" id="631454"/>
    <lineage>
        <taxon>Bacteria</taxon>
        <taxon>Pseudomonadati</taxon>
        <taxon>Pseudomonadota</taxon>
        <taxon>Alphaproteobacteria</taxon>
        <taxon>Hyphomicrobiales</taxon>
        <taxon>Tepidamorphaceae</taxon>
        <taxon>Lutibaculum</taxon>
    </lineage>
</organism>
<dbReference type="InterPro" id="IPR046342">
    <property type="entry name" value="CBS_dom_sf"/>
</dbReference>
<dbReference type="eggNOG" id="COG3448">
    <property type="taxonomic scope" value="Bacteria"/>
</dbReference>
<feature type="domain" description="CBS" evidence="3">
    <location>
        <begin position="244"/>
        <end position="301"/>
    </location>
</feature>
<dbReference type="CDD" id="cd02205">
    <property type="entry name" value="CBS_pair_SF"/>
    <property type="match status" value="1"/>
</dbReference>
<dbReference type="SUPFAM" id="SSF54631">
    <property type="entry name" value="CBS-domain pair"/>
    <property type="match status" value="1"/>
</dbReference>
<dbReference type="RefSeq" id="WP_023432997.1">
    <property type="nucleotide sequence ID" value="NZ_AWXZ01000037.1"/>
</dbReference>
<evidence type="ECO:0000259" key="3">
    <source>
        <dbReference type="PROSITE" id="PS51371"/>
    </source>
</evidence>
<dbReference type="OrthoDB" id="9811720at2"/>
<comment type="caution">
    <text evidence="4">The sequence shown here is derived from an EMBL/GenBank/DDBJ whole genome shotgun (WGS) entry which is preliminary data.</text>
</comment>
<dbReference type="InterPro" id="IPR000644">
    <property type="entry name" value="CBS_dom"/>
</dbReference>
<keyword evidence="2" id="KW-0812">Transmembrane</keyword>
<dbReference type="Pfam" id="PF00571">
    <property type="entry name" value="CBS"/>
    <property type="match status" value="2"/>
</dbReference>
<dbReference type="Pfam" id="PF04982">
    <property type="entry name" value="TM_HPP"/>
    <property type="match status" value="1"/>
</dbReference>
<proteinExistence type="predicted"/>
<protein>
    <submittedName>
        <fullName evidence="4">CBS domain containing membrane protein</fullName>
    </submittedName>
</protein>
<dbReference type="PANTHER" id="PTHR33741:SF5">
    <property type="entry name" value="TRANSMEMBRANE PROTEIN DDB_G0269096-RELATED"/>
    <property type="match status" value="1"/>
</dbReference>
<name>V4QW36_9HYPH</name>
<dbReference type="AlphaFoldDB" id="V4QW36"/>
<dbReference type="PANTHER" id="PTHR33741">
    <property type="entry name" value="TRANSMEMBRANE PROTEIN DDB_G0269096-RELATED"/>
    <property type="match status" value="1"/>
</dbReference>
<dbReference type="InterPro" id="IPR007065">
    <property type="entry name" value="HPP"/>
</dbReference>
<evidence type="ECO:0000313" key="4">
    <source>
        <dbReference type="EMBL" id="ESR23927.1"/>
    </source>
</evidence>